<reference evidence="1" key="1">
    <citation type="submission" date="2020-05" db="EMBL/GenBank/DDBJ databases">
        <title>WGS assembly of Panicum virgatum.</title>
        <authorList>
            <person name="Lovell J.T."/>
            <person name="Jenkins J."/>
            <person name="Shu S."/>
            <person name="Juenger T.E."/>
            <person name="Schmutz J."/>
        </authorList>
    </citation>
    <scope>NUCLEOTIDE SEQUENCE</scope>
    <source>
        <strain evidence="1">AP13</strain>
    </source>
</reference>
<evidence type="ECO:0000313" key="1">
    <source>
        <dbReference type="EMBL" id="KAG2616921.1"/>
    </source>
</evidence>
<comment type="caution">
    <text evidence="1">The sequence shown here is derived from an EMBL/GenBank/DDBJ whole genome shotgun (WGS) entry which is preliminary data.</text>
</comment>
<dbReference type="AlphaFoldDB" id="A0A8T0TYC4"/>
<accession>A0A8T0TYC4</accession>
<name>A0A8T0TYC4_PANVG</name>
<protein>
    <submittedName>
        <fullName evidence="1">Uncharacterized protein</fullName>
    </submittedName>
</protein>
<dbReference type="Proteomes" id="UP000823388">
    <property type="component" value="Chromosome 3N"/>
</dbReference>
<dbReference type="EMBL" id="CM029042">
    <property type="protein sequence ID" value="KAG2616921.1"/>
    <property type="molecule type" value="Genomic_DNA"/>
</dbReference>
<sequence length="137" mass="13286">MHLIGPPSIYTCLGPATVQLAGGASEAGQLFRTLHSSLTLPAATPSIMWCSPALALAPSDLLSFSSIAGAGAGAPSSSTASCSAAAAGASDAGADEAASSAAASECSIAAARSASSRANASQDKLPFSFQSYHLAIV</sequence>
<proteinExistence type="predicted"/>
<organism evidence="1 2">
    <name type="scientific">Panicum virgatum</name>
    <name type="common">Blackwell switchgrass</name>
    <dbReference type="NCBI Taxonomy" id="38727"/>
    <lineage>
        <taxon>Eukaryota</taxon>
        <taxon>Viridiplantae</taxon>
        <taxon>Streptophyta</taxon>
        <taxon>Embryophyta</taxon>
        <taxon>Tracheophyta</taxon>
        <taxon>Spermatophyta</taxon>
        <taxon>Magnoliopsida</taxon>
        <taxon>Liliopsida</taxon>
        <taxon>Poales</taxon>
        <taxon>Poaceae</taxon>
        <taxon>PACMAD clade</taxon>
        <taxon>Panicoideae</taxon>
        <taxon>Panicodae</taxon>
        <taxon>Paniceae</taxon>
        <taxon>Panicinae</taxon>
        <taxon>Panicum</taxon>
        <taxon>Panicum sect. Hiantes</taxon>
    </lineage>
</organism>
<evidence type="ECO:0000313" key="2">
    <source>
        <dbReference type="Proteomes" id="UP000823388"/>
    </source>
</evidence>
<gene>
    <name evidence="1" type="ORF">PVAP13_3NG177220</name>
</gene>
<keyword evidence="2" id="KW-1185">Reference proteome</keyword>